<proteinExistence type="predicted"/>
<protein>
    <recommendedName>
        <fullName evidence="3">Methyltransferase domain-containing protein</fullName>
    </recommendedName>
</protein>
<dbReference type="InterPro" id="IPR019734">
    <property type="entry name" value="TPR_rpt"/>
</dbReference>
<dbReference type="InterPro" id="IPR011990">
    <property type="entry name" value="TPR-like_helical_dom_sf"/>
</dbReference>
<accession>A0A918K7Z7</accession>
<keyword evidence="5" id="KW-1185">Reference proteome</keyword>
<sequence length="684" mass="78246">MRQPSTVLRHQPGDSIQTESLDALDQQAWREYELSLSDQVTTEHASQHRGEARLLAQRMLKTTPDCVPALNLIGRIALDEGFYETAEQHLSRALDQAPEDAGCWYSMGHVALAKRQFDKAVQCFGRSLDLAPGETRAATSLVYTFARQGNIVQAFNGYRQLMRVHPEDPHVRAKLFEVAQHIQADHYQKELEQDVIAWLSLENVDHDGLSLLVASLLKHKYRLDDEDAVIDLQDLAKDTLLNLALNKLYFTQSYLESFLTLVRKQVLLHSLSSQFSDRALIKLAGAFTLQACHNEHVYAIDEHESDLVDSLRDMLETVLKQPAVQPGDCLNALLLYGMYEPLTELRGARKLANIALNHWPNWARPIVRNALLSGLMEDDLVRTIEPITPISDPVSIEVQAQYEENPYPRWLHLGYNSPTNYGRALESELEGYRAPQFFNMGTVQVLIAGAGTGRHALRVAKYFRNVEVTAIDLSARSLAYAQKMAHRYRIRNVRFLQGDLLDIDRLEQQFHVIECSGVLHHMADPEAGLAKLKGQLLPKGVMKIALYSEAARKVVVDARHWIERLGYQPNREDIRRFRNLLMNERLEGDFSALFDSRDFYSTSGCRDLLFHVQEHRFTIPQLKSLLDRHELEFLGFVTSEAIQQRFKQLTPDTPSLRDLDAWHQFEQQEPTTFSGMYQFYTQTL</sequence>
<organism evidence="4 5">
    <name type="scientific">Saccharospirillum salsuginis</name>
    <dbReference type="NCBI Taxonomy" id="418750"/>
    <lineage>
        <taxon>Bacteria</taxon>
        <taxon>Pseudomonadati</taxon>
        <taxon>Pseudomonadota</taxon>
        <taxon>Gammaproteobacteria</taxon>
        <taxon>Oceanospirillales</taxon>
        <taxon>Saccharospirillaceae</taxon>
        <taxon>Saccharospirillum</taxon>
    </lineage>
</organism>
<feature type="domain" description="Methyltransferase" evidence="3">
    <location>
        <begin position="445"/>
        <end position="540"/>
    </location>
</feature>
<feature type="repeat" description="TPR" evidence="2">
    <location>
        <begin position="101"/>
        <end position="134"/>
    </location>
</feature>
<dbReference type="Proteomes" id="UP000626148">
    <property type="component" value="Unassembled WGS sequence"/>
</dbReference>
<evidence type="ECO:0000313" key="4">
    <source>
        <dbReference type="EMBL" id="GGX50632.1"/>
    </source>
</evidence>
<keyword evidence="1" id="KW-0808">Transferase</keyword>
<name>A0A918K7Z7_9GAMM</name>
<gene>
    <name evidence="4" type="ORF">GCM10007392_17250</name>
</gene>
<dbReference type="RefSeq" id="WP_189608150.1">
    <property type="nucleotide sequence ID" value="NZ_BMXR01000004.1"/>
</dbReference>
<keyword evidence="2" id="KW-0802">TPR repeat</keyword>
<dbReference type="SUPFAM" id="SSF53335">
    <property type="entry name" value="S-adenosyl-L-methionine-dependent methyltransferases"/>
    <property type="match status" value="1"/>
</dbReference>
<feature type="repeat" description="TPR" evidence="2">
    <location>
        <begin position="67"/>
        <end position="100"/>
    </location>
</feature>
<dbReference type="Gene3D" id="3.40.50.150">
    <property type="entry name" value="Vaccinia Virus protein VP39"/>
    <property type="match status" value="1"/>
</dbReference>
<dbReference type="Pfam" id="PF13649">
    <property type="entry name" value="Methyltransf_25"/>
    <property type="match status" value="1"/>
</dbReference>
<dbReference type="Gene3D" id="1.25.40.10">
    <property type="entry name" value="Tetratricopeptide repeat domain"/>
    <property type="match status" value="1"/>
</dbReference>
<dbReference type="PROSITE" id="PS50005">
    <property type="entry name" value="TPR"/>
    <property type="match status" value="2"/>
</dbReference>
<comment type="caution">
    <text evidence="4">The sequence shown here is derived from an EMBL/GenBank/DDBJ whole genome shotgun (WGS) entry which is preliminary data.</text>
</comment>
<dbReference type="GO" id="GO:0016740">
    <property type="term" value="F:transferase activity"/>
    <property type="evidence" value="ECO:0007669"/>
    <property type="project" value="UniProtKB-KW"/>
</dbReference>
<dbReference type="InterPro" id="IPR041698">
    <property type="entry name" value="Methyltransf_25"/>
</dbReference>
<dbReference type="SUPFAM" id="SSF48452">
    <property type="entry name" value="TPR-like"/>
    <property type="match status" value="1"/>
</dbReference>
<evidence type="ECO:0000259" key="3">
    <source>
        <dbReference type="Pfam" id="PF13649"/>
    </source>
</evidence>
<evidence type="ECO:0000313" key="5">
    <source>
        <dbReference type="Proteomes" id="UP000626148"/>
    </source>
</evidence>
<dbReference type="Pfam" id="PF14559">
    <property type="entry name" value="TPR_19"/>
    <property type="match status" value="1"/>
</dbReference>
<dbReference type="CDD" id="cd02440">
    <property type="entry name" value="AdoMet_MTases"/>
    <property type="match status" value="1"/>
</dbReference>
<evidence type="ECO:0000256" key="1">
    <source>
        <dbReference type="ARBA" id="ARBA00022679"/>
    </source>
</evidence>
<dbReference type="AlphaFoldDB" id="A0A918K7Z7"/>
<dbReference type="EMBL" id="BMXR01000004">
    <property type="protein sequence ID" value="GGX50632.1"/>
    <property type="molecule type" value="Genomic_DNA"/>
</dbReference>
<dbReference type="PANTHER" id="PTHR43861">
    <property type="entry name" value="TRANS-ACONITATE 2-METHYLTRANSFERASE-RELATED"/>
    <property type="match status" value="1"/>
</dbReference>
<evidence type="ECO:0000256" key="2">
    <source>
        <dbReference type="PROSITE-ProRule" id="PRU00339"/>
    </source>
</evidence>
<reference evidence="4" key="1">
    <citation type="journal article" date="2014" name="Int. J. Syst. Evol. Microbiol.">
        <title>Complete genome sequence of Corynebacterium casei LMG S-19264T (=DSM 44701T), isolated from a smear-ripened cheese.</title>
        <authorList>
            <consortium name="US DOE Joint Genome Institute (JGI-PGF)"/>
            <person name="Walter F."/>
            <person name="Albersmeier A."/>
            <person name="Kalinowski J."/>
            <person name="Ruckert C."/>
        </authorList>
    </citation>
    <scope>NUCLEOTIDE SEQUENCE</scope>
    <source>
        <strain evidence="4">KCTC 22169</strain>
    </source>
</reference>
<reference evidence="4" key="2">
    <citation type="submission" date="2020-09" db="EMBL/GenBank/DDBJ databases">
        <authorList>
            <person name="Sun Q."/>
            <person name="Kim S."/>
        </authorList>
    </citation>
    <scope>NUCLEOTIDE SEQUENCE</scope>
    <source>
        <strain evidence="4">KCTC 22169</strain>
    </source>
</reference>
<dbReference type="InterPro" id="IPR029063">
    <property type="entry name" value="SAM-dependent_MTases_sf"/>
</dbReference>
<dbReference type="SMART" id="SM00028">
    <property type="entry name" value="TPR"/>
    <property type="match status" value="2"/>
</dbReference>